<evidence type="ECO:0000313" key="2">
    <source>
        <dbReference type="EMBL" id="EST13397.1"/>
    </source>
</evidence>
<comment type="caution">
    <text evidence="2">The sequence shown here is derived from an EMBL/GenBank/DDBJ whole genome shotgun (WGS) entry which is preliminary data.</text>
</comment>
<keyword evidence="1" id="KW-0812">Transmembrane</keyword>
<dbReference type="STRING" id="1395513.P343_01045"/>
<reference evidence="2 3" key="1">
    <citation type="journal article" date="2013" name="Genome Announc.">
        <title>Genome Sequence of Sporolactobacillus laevolacticus DSM442, an Efficient Polymer-Grade D-Lactate Producer from Agricultural Waste Cottonseed as a Nitrogen Source.</title>
        <authorList>
            <person name="Wang H."/>
            <person name="Wang L."/>
            <person name="Ju J."/>
            <person name="Yu B."/>
            <person name="Ma Y."/>
        </authorList>
    </citation>
    <scope>NUCLEOTIDE SEQUENCE [LARGE SCALE GENOMIC DNA]</scope>
    <source>
        <strain evidence="2 3">DSM 442</strain>
    </source>
</reference>
<organism evidence="2 3">
    <name type="scientific">Sporolactobacillus laevolacticus DSM 442</name>
    <dbReference type="NCBI Taxonomy" id="1395513"/>
    <lineage>
        <taxon>Bacteria</taxon>
        <taxon>Bacillati</taxon>
        <taxon>Bacillota</taxon>
        <taxon>Bacilli</taxon>
        <taxon>Bacillales</taxon>
        <taxon>Sporolactobacillaceae</taxon>
        <taxon>Sporolactobacillus</taxon>
    </lineage>
</organism>
<evidence type="ECO:0000256" key="1">
    <source>
        <dbReference type="SAM" id="Phobius"/>
    </source>
</evidence>
<feature type="transmembrane region" description="Helical" evidence="1">
    <location>
        <begin position="47"/>
        <end position="64"/>
    </location>
</feature>
<dbReference type="AlphaFoldDB" id="V6J0N1"/>
<keyword evidence="1" id="KW-1133">Transmembrane helix</keyword>
<keyword evidence="1" id="KW-0472">Membrane</keyword>
<dbReference type="Pfam" id="PF14143">
    <property type="entry name" value="YrhC"/>
    <property type="match status" value="1"/>
</dbReference>
<name>V6J0N1_9BACL</name>
<proteinExistence type="predicted"/>
<accession>V6J0N1</accession>
<dbReference type="Proteomes" id="UP000018296">
    <property type="component" value="Unassembled WGS sequence"/>
</dbReference>
<gene>
    <name evidence="2" type="ORF">P343_01045</name>
</gene>
<dbReference type="PATRIC" id="fig|1395513.3.peg.210"/>
<dbReference type="EMBL" id="AWTC01000001">
    <property type="protein sequence ID" value="EST13397.1"/>
    <property type="molecule type" value="Genomic_DNA"/>
</dbReference>
<sequence length="73" mass="8738">MEEQQKIIFEKIIDCRRIGMLCLFLSTFLYTGTLIPKFGEIQWKLETLSGSSFIFLVLSFFFYWRSSKLKEKL</sequence>
<dbReference type="InterPro" id="IPR025418">
    <property type="entry name" value="YrhC-like"/>
</dbReference>
<feature type="transmembrane region" description="Helical" evidence="1">
    <location>
        <begin position="18"/>
        <end position="35"/>
    </location>
</feature>
<protein>
    <submittedName>
        <fullName evidence="2">Membrane protein</fullName>
    </submittedName>
</protein>
<keyword evidence="3" id="KW-1185">Reference proteome</keyword>
<evidence type="ECO:0000313" key="3">
    <source>
        <dbReference type="Proteomes" id="UP000018296"/>
    </source>
</evidence>